<dbReference type="OrthoDB" id="1031098at2"/>
<dbReference type="GeneID" id="93071948"/>
<dbReference type="EMBL" id="VVZX01000007">
    <property type="protein sequence ID" value="KAA5274730.1"/>
    <property type="molecule type" value="Genomic_DNA"/>
</dbReference>
<evidence type="ECO:0000313" key="7">
    <source>
        <dbReference type="EMBL" id="RHF10993.1"/>
    </source>
</evidence>
<dbReference type="PROSITE" id="PS01124">
    <property type="entry name" value="HTH_ARAC_FAMILY_2"/>
    <property type="match status" value="1"/>
</dbReference>
<dbReference type="PANTHER" id="PTHR43280">
    <property type="entry name" value="ARAC-FAMILY TRANSCRIPTIONAL REGULATOR"/>
    <property type="match status" value="1"/>
</dbReference>
<keyword evidence="2" id="KW-0238">DNA-binding</keyword>
<dbReference type="STRING" id="483216.BACEGG_00533"/>
<keyword evidence="1" id="KW-0805">Transcription regulation</keyword>
<dbReference type="RefSeq" id="WP_004288813.1">
    <property type="nucleotide sequence ID" value="NZ_CABKNQ010000020.1"/>
</dbReference>
<dbReference type="EMBL" id="CP072227">
    <property type="protein sequence ID" value="QUT43962.1"/>
    <property type="molecule type" value="Genomic_DNA"/>
</dbReference>
<dbReference type="Proteomes" id="UP000291917">
    <property type="component" value="Unassembled WGS sequence"/>
</dbReference>
<dbReference type="Proteomes" id="UP000335496">
    <property type="component" value="Unassembled WGS sequence"/>
</dbReference>
<keyword evidence="13" id="KW-1185">Reference proteome</keyword>
<dbReference type="Proteomes" id="UP000283538">
    <property type="component" value="Unassembled WGS sequence"/>
</dbReference>
<dbReference type="KEGG" id="beg:INE88_00750"/>
<dbReference type="EMBL" id="QSLA01000003">
    <property type="protein sequence ID" value="RHF10993.1"/>
    <property type="molecule type" value="Genomic_DNA"/>
</dbReference>
<dbReference type="GO" id="GO:0003700">
    <property type="term" value="F:DNA-binding transcription factor activity"/>
    <property type="evidence" value="ECO:0007669"/>
    <property type="project" value="InterPro"/>
</dbReference>
<dbReference type="Pfam" id="PF12833">
    <property type="entry name" value="HTH_18"/>
    <property type="match status" value="1"/>
</dbReference>
<dbReference type="SMART" id="SM00342">
    <property type="entry name" value="HTH_ARAC"/>
    <property type="match status" value="1"/>
</dbReference>
<dbReference type="InterPro" id="IPR018060">
    <property type="entry name" value="HTH_AraC"/>
</dbReference>
<reference evidence="9 10" key="1">
    <citation type="submission" date="2018-06" db="EMBL/GenBank/DDBJ databases">
        <authorList>
            <consortium name="Pathogen Informatics"/>
            <person name="Doyle S."/>
        </authorList>
    </citation>
    <scope>NUCLEOTIDE SEQUENCE [LARGE SCALE GENOMIC DNA]</scope>
    <source>
        <strain evidence="9 10">NCTC11155</strain>
    </source>
</reference>
<accession>A0A380ZC65</accession>
<evidence type="ECO:0000313" key="6">
    <source>
        <dbReference type="EMBL" id="QUT43962.1"/>
    </source>
</evidence>
<evidence type="ECO:0000256" key="1">
    <source>
        <dbReference type="ARBA" id="ARBA00023015"/>
    </source>
</evidence>
<name>A0A380ZC65_9BACE</name>
<evidence type="ECO:0000256" key="2">
    <source>
        <dbReference type="ARBA" id="ARBA00023125"/>
    </source>
</evidence>
<dbReference type="Gene3D" id="1.10.10.60">
    <property type="entry name" value="Homeodomain-like"/>
    <property type="match status" value="1"/>
</dbReference>
<dbReference type="Proteomes" id="UP000679226">
    <property type="component" value="Chromosome"/>
</dbReference>
<evidence type="ECO:0000256" key="3">
    <source>
        <dbReference type="ARBA" id="ARBA00023163"/>
    </source>
</evidence>
<evidence type="ECO:0000313" key="12">
    <source>
        <dbReference type="Proteomes" id="UP000291917"/>
    </source>
</evidence>
<dbReference type="CDD" id="cd02208">
    <property type="entry name" value="cupin_RmlC-like"/>
    <property type="match status" value="1"/>
</dbReference>
<sequence length="297" mass="34720">MELNYIKEHTSCVNYKTEEYSGFSLGQALTGENFDNQEQEIKANHLIFILSGEVEITKDENEKARVHANEFVFIPISSHYVGKVILPGRYINLTFFHNNISLCDKHMLSSYLKEESDVPLYFEALPIKEPLNLFLGLLETYLQAGVSCKHLHEIKERELFIIFRTTYTKREMIRLFHPIMGKEFDFKIAVLQHKDQVYSKKELAQLLGMSNSDLQRKFIQEFGEPVSVWLQKQKNQKILSRLSYDSISIKEIAHEFGFLSASSFNKYCKCNFGYNPTELKKQIKERRIESSVFQCIK</sequence>
<dbReference type="InterPro" id="IPR009057">
    <property type="entry name" value="Homeodomain-like_sf"/>
</dbReference>
<evidence type="ECO:0000313" key="8">
    <source>
        <dbReference type="EMBL" id="RYT68407.1"/>
    </source>
</evidence>
<evidence type="ECO:0000313" key="10">
    <source>
        <dbReference type="Proteomes" id="UP000254424"/>
    </source>
</evidence>
<reference evidence="7 11" key="2">
    <citation type="submission" date="2018-08" db="EMBL/GenBank/DDBJ databases">
        <title>A genome reference for cultivated species of the human gut microbiota.</title>
        <authorList>
            <person name="Zou Y."/>
            <person name="Xue W."/>
            <person name="Luo G."/>
        </authorList>
    </citation>
    <scope>NUCLEOTIDE SEQUENCE [LARGE SCALE GENOMIC DNA]</scope>
    <source>
        <strain evidence="7 11">AM26-26AC</strain>
    </source>
</reference>
<protein>
    <submittedName>
        <fullName evidence="5">AraC family transcriptional regulator</fullName>
    </submittedName>
    <submittedName>
        <fullName evidence="6">Helix-turn-helix protein domain protein</fullName>
    </submittedName>
    <submittedName>
        <fullName evidence="9">Putative AraC-family transcriptional regulator</fullName>
    </submittedName>
</protein>
<organism evidence="9 10">
    <name type="scientific">Bacteroides eggerthii</name>
    <dbReference type="NCBI Taxonomy" id="28111"/>
    <lineage>
        <taxon>Bacteria</taxon>
        <taxon>Pseudomonadati</taxon>
        <taxon>Bacteroidota</taxon>
        <taxon>Bacteroidia</taxon>
        <taxon>Bacteroidales</taxon>
        <taxon>Bacteroidaceae</taxon>
        <taxon>Bacteroides</taxon>
    </lineage>
</organism>
<reference evidence="5 13" key="3">
    <citation type="journal article" date="2019" name="Nat. Med.">
        <title>A library of human gut bacterial isolates paired with longitudinal multiomics data enables mechanistic microbiome research.</title>
        <authorList>
            <person name="Poyet M."/>
            <person name="Groussin M."/>
            <person name="Gibbons S.M."/>
            <person name="Avila-Pacheco J."/>
            <person name="Jiang X."/>
            <person name="Kearney S.M."/>
            <person name="Perrotta A.R."/>
            <person name="Berdy B."/>
            <person name="Zhao S."/>
            <person name="Lieberman T.D."/>
            <person name="Swanson P.K."/>
            <person name="Smith M."/>
            <person name="Roesemann S."/>
            <person name="Alexander J.E."/>
            <person name="Rich S.A."/>
            <person name="Livny J."/>
            <person name="Vlamakis H."/>
            <person name="Clish C."/>
            <person name="Bullock K."/>
            <person name="Deik A."/>
            <person name="Scott J."/>
            <person name="Pierce K.A."/>
            <person name="Xavier R.J."/>
            <person name="Alm E.J."/>
        </authorList>
    </citation>
    <scope>NUCLEOTIDE SEQUENCE [LARGE SCALE GENOMIC DNA]</scope>
    <source>
        <strain evidence="5 13">BIOML-A1</strain>
    </source>
</reference>
<dbReference type="SUPFAM" id="SSF46689">
    <property type="entry name" value="Homeodomain-like"/>
    <property type="match status" value="1"/>
</dbReference>
<evidence type="ECO:0000313" key="5">
    <source>
        <dbReference type="EMBL" id="KAA5274730.1"/>
    </source>
</evidence>
<dbReference type="AlphaFoldDB" id="A0A380ZC65"/>
<keyword evidence="3" id="KW-0804">Transcription</keyword>
<dbReference type="EMBL" id="UFSX01000002">
    <property type="protein sequence ID" value="SUV43942.1"/>
    <property type="molecule type" value="Genomic_DNA"/>
</dbReference>
<dbReference type="GO" id="GO:0043565">
    <property type="term" value="F:sequence-specific DNA binding"/>
    <property type="evidence" value="ECO:0007669"/>
    <property type="project" value="InterPro"/>
</dbReference>
<evidence type="ECO:0000259" key="4">
    <source>
        <dbReference type="PROSITE" id="PS01124"/>
    </source>
</evidence>
<reference evidence="6" key="5">
    <citation type="journal article" date="2021" name="PLoS Genet.">
        <title>Mobile Type VI secretion system loci of the gut Bacteroidales display extensive intra-ecosystem transfer, multi-species spread and geographical clustering.</title>
        <authorList>
            <person name="Garcia-Bayona L."/>
            <person name="Coyne M.J."/>
            <person name="Comstock L.E."/>
        </authorList>
    </citation>
    <scope>NUCLEOTIDE SEQUENCE</scope>
    <source>
        <strain evidence="6">CL11T00C20</strain>
    </source>
</reference>
<dbReference type="Proteomes" id="UP000254424">
    <property type="component" value="Unassembled WGS sequence"/>
</dbReference>
<evidence type="ECO:0000313" key="9">
    <source>
        <dbReference type="EMBL" id="SUV43942.1"/>
    </source>
</evidence>
<proteinExistence type="predicted"/>
<reference evidence="8 12" key="4">
    <citation type="journal article" date="2019" name="Science, e1252229">
        <title>Invertible promoters mediate bacterial phase variation, antibiotic resistance, and host adaptation in the gut.</title>
        <authorList>
            <person name="Jiang X."/>
            <person name="Hall A.B."/>
            <person name="Arthur T.D."/>
            <person name="Plichta D.R."/>
            <person name="Covington C.T."/>
            <person name="Poyet M."/>
            <person name="Crothers J."/>
            <person name="Moses P.L."/>
            <person name="Tolonen A.C."/>
            <person name="Vlamakis H."/>
            <person name="Alm E.J."/>
            <person name="Xavier R.J."/>
        </authorList>
    </citation>
    <scope>NUCLEOTIDE SEQUENCE [LARGE SCALE GENOMIC DNA]</scope>
    <source>
        <strain evidence="8">Bj_0095</strain>
        <strain evidence="12">bj_0095</strain>
    </source>
</reference>
<evidence type="ECO:0000313" key="13">
    <source>
        <dbReference type="Proteomes" id="UP000335496"/>
    </source>
</evidence>
<feature type="domain" description="HTH araC/xylS-type" evidence="4">
    <location>
        <begin position="191"/>
        <end position="282"/>
    </location>
</feature>
<evidence type="ECO:0000313" key="11">
    <source>
        <dbReference type="Proteomes" id="UP000283538"/>
    </source>
</evidence>
<dbReference type="PANTHER" id="PTHR43280:SF10">
    <property type="entry name" value="REGULATORY PROTEIN POCR"/>
    <property type="match status" value="1"/>
</dbReference>
<dbReference type="EMBL" id="RCXL01000042">
    <property type="protein sequence ID" value="RYT68407.1"/>
    <property type="molecule type" value="Genomic_DNA"/>
</dbReference>
<gene>
    <name evidence="7" type="ORF">DW701_03600</name>
    <name evidence="8" type="ORF">EAJ03_18170</name>
    <name evidence="5" type="ORF">F2Z23_06475</name>
    <name evidence="6" type="ORF">INE88_00750</name>
    <name evidence="9" type="ORF">NCTC11155_03351</name>
</gene>